<evidence type="ECO:0000313" key="2">
    <source>
        <dbReference type="EMBL" id="KAG8097475.1"/>
    </source>
</evidence>
<feature type="compositionally biased region" description="Basic residues" evidence="1">
    <location>
        <begin position="95"/>
        <end position="112"/>
    </location>
</feature>
<feature type="region of interest" description="Disordered" evidence="1">
    <location>
        <begin position="91"/>
        <end position="126"/>
    </location>
</feature>
<evidence type="ECO:0000256" key="1">
    <source>
        <dbReference type="SAM" id="MobiDB-lite"/>
    </source>
</evidence>
<evidence type="ECO:0000313" key="3">
    <source>
        <dbReference type="Proteomes" id="UP000729402"/>
    </source>
</evidence>
<dbReference type="EMBL" id="JAAALK010000079">
    <property type="protein sequence ID" value="KAG8097475.1"/>
    <property type="molecule type" value="Genomic_DNA"/>
</dbReference>
<protein>
    <submittedName>
        <fullName evidence="2">Uncharacterized protein</fullName>
    </submittedName>
</protein>
<comment type="caution">
    <text evidence="2">The sequence shown here is derived from an EMBL/GenBank/DDBJ whole genome shotgun (WGS) entry which is preliminary data.</text>
</comment>
<reference evidence="2" key="2">
    <citation type="submission" date="2021-02" db="EMBL/GenBank/DDBJ databases">
        <authorList>
            <person name="Kimball J.A."/>
            <person name="Haas M.W."/>
            <person name="Macchietto M."/>
            <person name="Kono T."/>
            <person name="Duquette J."/>
            <person name="Shao M."/>
        </authorList>
    </citation>
    <scope>NUCLEOTIDE SEQUENCE</scope>
    <source>
        <tissue evidence="2">Fresh leaf tissue</tissue>
    </source>
</reference>
<reference evidence="2" key="1">
    <citation type="journal article" date="2021" name="bioRxiv">
        <title>Whole Genome Assembly and Annotation of Northern Wild Rice, Zizania palustris L., Supports a Whole Genome Duplication in the Zizania Genus.</title>
        <authorList>
            <person name="Haas M."/>
            <person name="Kono T."/>
            <person name="Macchietto M."/>
            <person name="Millas R."/>
            <person name="McGilp L."/>
            <person name="Shao M."/>
            <person name="Duquette J."/>
            <person name="Hirsch C.N."/>
            <person name="Kimball J."/>
        </authorList>
    </citation>
    <scope>NUCLEOTIDE SEQUENCE</scope>
    <source>
        <tissue evidence="2">Fresh leaf tissue</tissue>
    </source>
</reference>
<dbReference type="AlphaFoldDB" id="A0A8J5WTC2"/>
<keyword evidence="3" id="KW-1185">Reference proteome</keyword>
<dbReference type="Proteomes" id="UP000729402">
    <property type="component" value="Unassembled WGS sequence"/>
</dbReference>
<organism evidence="2 3">
    <name type="scientific">Zizania palustris</name>
    <name type="common">Northern wild rice</name>
    <dbReference type="NCBI Taxonomy" id="103762"/>
    <lineage>
        <taxon>Eukaryota</taxon>
        <taxon>Viridiplantae</taxon>
        <taxon>Streptophyta</taxon>
        <taxon>Embryophyta</taxon>
        <taxon>Tracheophyta</taxon>
        <taxon>Spermatophyta</taxon>
        <taxon>Magnoliopsida</taxon>
        <taxon>Liliopsida</taxon>
        <taxon>Poales</taxon>
        <taxon>Poaceae</taxon>
        <taxon>BOP clade</taxon>
        <taxon>Oryzoideae</taxon>
        <taxon>Oryzeae</taxon>
        <taxon>Zizaniinae</taxon>
        <taxon>Zizania</taxon>
    </lineage>
</organism>
<proteinExistence type="predicted"/>
<gene>
    <name evidence="2" type="ORF">GUJ93_ZPchr0013g36691</name>
</gene>
<accession>A0A8J5WTC2</accession>
<sequence>MQLDCNGSCELAISPKHMLSHDKISIFFPNMPIINISNWFLLRPIPPLLVYIHSDQNRRYTTRTKESKATKHTDGKVNSLQQPATYIGFMDITTRPKHGKNTRPRCQHKARHNPFPPSNPKCAHEQ</sequence>
<name>A0A8J5WTC2_ZIZPA</name>